<dbReference type="EMBL" id="JANBUO010001707">
    <property type="protein sequence ID" value="KAJ2797126.1"/>
    <property type="molecule type" value="Genomic_DNA"/>
</dbReference>
<gene>
    <name evidence="2" type="ORF">H4R20_005300</name>
</gene>
<dbReference type="OrthoDB" id="10568850at2759"/>
<proteinExistence type="predicted"/>
<dbReference type="Proteomes" id="UP001140094">
    <property type="component" value="Unassembled WGS sequence"/>
</dbReference>
<feature type="region of interest" description="Disordered" evidence="1">
    <location>
        <begin position="87"/>
        <end position="123"/>
    </location>
</feature>
<evidence type="ECO:0000313" key="2">
    <source>
        <dbReference type="EMBL" id="KAJ2797126.1"/>
    </source>
</evidence>
<feature type="compositionally biased region" description="Polar residues" evidence="1">
    <location>
        <begin position="173"/>
        <end position="188"/>
    </location>
</feature>
<feature type="region of interest" description="Disordered" evidence="1">
    <location>
        <begin position="135"/>
        <end position="188"/>
    </location>
</feature>
<feature type="region of interest" description="Disordered" evidence="1">
    <location>
        <begin position="1"/>
        <end position="66"/>
    </location>
</feature>
<organism evidence="2 3">
    <name type="scientific">Coemansia guatemalensis</name>
    <dbReference type="NCBI Taxonomy" id="2761395"/>
    <lineage>
        <taxon>Eukaryota</taxon>
        <taxon>Fungi</taxon>
        <taxon>Fungi incertae sedis</taxon>
        <taxon>Zoopagomycota</taxon>
        <taxon>Kickxellomycotina</taxon>
        <taxon>Kickxellomycetes</taxon>
        <taxon>Kickxellales</taxon>
        <taxon>Kickxellaceae</taxon>
        <taxon>Coemansia</taxon>
    </lineage>
</organism>
<evidence type="ECO:0000256" key="1">
    <source>
        <dbReference type="SAM" id="MobiDB-lite"/>
    </source>
</evidence>
<name>A0A9W8HRZ5_9FUNG</name>
<accession>A0A9W8HRZ5</accession>
<feature type="compositionally biased region" description="Polar residues" evidence="1">
    <location>
        <begin position="99"/>
        <end position="108"/>
    </location>
</feature>
<dbReference type="AlphaFoldDB" id="A0A9W8HRZ5"/>
<protein>
    <submittedName>
        <fullName evidence="2">Uncharacterized protein</fullName>
    </submittedName>
</protein>
<keyword evidence="3" id="KW-1185">Reference proteome</keyword>
<reference evidence="2" key="1">
    <citation type="submission" date="2022-07" db="EMBL/GenBank/DDBJ databases">
        <title>Phylogenomic reconstructions and comparative analyses of Kickxellomycotina fungi.</title>
        <authorList>
            <person name="Reynolds N.K."/>
            <person name="Stajich J.E."/>
            <person name="Barry K."/>
            <person name="Grigoriev I.V."/>
            <person name="Crous P."/>
            <person name="Smith M.E."/>
        </authorList>
    </citation>
    <scope>NUCLEOTIDE SEQUENCE</scope>
    <source>
        <strain evidence="2">NRRL 1565</strain>
    </source>
</reference>
<evidence type="ECO:0000313" key="3">
    <source>
        <dbReference type="Proteomes" id="UP001140094"/>
    </source>
</evidence>
<sequence>MNKIPRDTLHSAGSSSRIETVSRAAGSVAPVSRELAGRDLASASHHPDITGGGSGGGQRAQENTLSMAAVTPAPWYSQVNEVDGGAALSQDLSRYPGMPTSNASQHVQAQAAGRPSGRSNRNSIQYNVSAPRELISQEAGISVPETISESDFDDDSDGRISANGDPMMRLNRYDSSNMLQSNSAFSRS</sequence>
<comment type="caution">
    <text evidence="2">The sequence shown here is derived from an EMBL/GenBank/DDBJ whole genome shotgun (WGS) entry which is preliminary data.</text>
</comment>